<evidence type="ECO:0008006" key="3">
    <source>
        <dbReference type="Google" id="ProtNLM"/>
    </source>
</evidence>
<keyword evidence="2" id="KW-1185">Reference proteome</keyword>
<dbReference type="Proteomes" id="UP000494115">
    <property type="component" value="Unassembled WGS sequence"/>
</dbReference>
<evidence type="ECO:0000313" key="2">
    <source>
        <dbReference type="Proteomes" id="UP000494115"/>
    </source>
</evidence>
<dbReference type="AlphaFoldDB" id="A0A6S7C0T5"/>
<proteinExistence type="predicted"/>
<name>A0A6S7C0T5_9BURK</name>
<dbReference type="PANTHER" id="PTHR39441">
    <property type="entry name" value="DUF2252 DOMAIN-CONTAINING PROTEIN"/>
    <property type="match status" value="1"/>
</dbReference>
<dbReference type="PANTHER" id="PTHR39441:SF1">
    <property type="entry name" value="DUF2252 DOMAIN-CONTAINING PROTEIN"/>
    <property type="match status" value="1"/>
</dbReference>
<gene>
    <name evidence="1" type="ORF">LMG28138_05693</name>
</gene>
<protein>
    <recommendedName>
        <fullName evidence="3">DUF2252 domain-containing protein</fullName>
    </recommendedName>
</protein>
<sequence length="113" mass="12360">MQAASDFFLGWGEGENRAHFYVRQLRDMKTNAIIEDFDAADLRGYGRVCGWALARAHACSGDSAMIAGYMGSSEIFDDAMCDFAVAYADQAETDCRGFVTAVRKGRIKAVLDA</sequence>
<reference evidence="1 2" key="1">
    <citation type="submission" date="2020-04" db="EMBL/GenBank/DDBJ databases">
        <authorList>
            <person name="De Canck E."/>
        </authorList>
    </citation>
    <scope>NUCLEOTIDE SEQUENCE [LARGE SCALE GENOMIC DNA]</scope>
    <source>
        <strain evidence="1 2">LMG 28138</strain>
    </source>
</reference>
<organism evidence="1 2">
    <name type="scientific">Pararobbsia alpina</name>
    <dbReference type="NCBI Taxonomy" id="621374"/>
    <lineage>
        <taxon>Bacteria</taxon>
        <taxon>Pseudomonadati</taxon>
        <taxon>Pseudomonadota</taxon>
        <taxon>Betaproteobacteria</taxon>
        <taxon>Burkholderiales</taxon>
        <taxon>Burkholderiaceae</taxon>
        <taxon>Pararobbsia</taxon>
    </lineage>
</organism>
<accession>A0A6S7C0T5</accession>
<dbReference type="Pfam" id="PF10009">
    <property type="entry name" value="DUF2252"/>
    <property type="match status" value="1"/>
</dbReference>
<dbReference type="InterPro" id="IPR018721">
    <property type="entry name" value="DUF2252"/>
</dbReference>
<dbReference type="EMBL" id="CADIKM010000074">
    <property type="protein sequence ID" value="CAB3805615.1"/>
    <property type="molecule type" value="Genomic_DNA"/>
</dbReference>
<evidence type="ECO:0000313" key="1">
    <source>
        <dbReference type="EMBL" id="CAB3805615.1"/>
    </source>
</evidence>